<evidence type="ECO:0000313" key="4">
    <source>
        <dbReference type="Proteomes" id="UP000095009"/>
    </source>
</evidence>
<dbReference type="OrthoDB" id="4096667at2759"/>
<gene>
    <name evidence="3" type="ORF">NADFUDRAFT_83656</name>
</gene>
<evidence type="ECO:0000256" key="1">
    <source>
        <dbReference type="SAM" id="Coils"/>
    </source>
</evidence>
<dbReference type="EMBL" id="KV454411">
    <property type="protein sequence ID" value="ODQ64779.1"/>
    <property type="molecule type" value="Genomic_DNA"/>
</dbReference>
<accession>A0A1E3PH88</accession>
<feature type="compositionally biased region" description="Low complexity" evidence="2">
    <location>
        <begin position="298"/>
        <end position="374"/>
    </location>
</feature>
<name>A0A1E3PH88_9ASCO</name>
<dbReference type="STRING" id="857566.A0A1E3PH88"/>
<sequence>MINQTRYVSQNMSLNSNSSNKKKMTKAQQAAAQQAALLQLQSQQQPQQGMGLNGLPLNMMGDNSTSPGNSLASDEIEAVSAREISIMRYVRHCEWMELVAGTAVNSDRILPPPGLISEDLSNRVNETIRNKELSKNILLSAAKYRHSASLTSLIDSCKDEINKLKQDTQELKALNGTNRDPKSSFLSEAINNLRHEFGYSSRAGVEQSVSSHKKELHNKFGLAIAEMDRVKMVAISLGLPEALKAPEISILPPVATESEMQVDNSDEAEDSTMNKSVVTDMPTRPTEIQNSNNPQGHQSNPQENQQGEQQQDQQKPSQQLSDQYQHNQHQFSNQQQLGTEQQYHQVHHQYQPENQQIHDQPQQQSQQESQPSNHTSDQDQPNNPSNQSLDHLANAALLPGSEPRSSQRDFGSHSSAPKFELPHVNTMSQPDIGVSSTESVNVLDNLDDVSNNNVGVAKETVETTAPTDPLSHDNLIPGDFNVEGLLPESDILISNTRADGMDLDVANLLSNTEHNNEMSRYQEL</sequence>
<organism evidence="3 4">
    <name type="scientific">Nadsonia fulvescens var. elongata DSM 6958</name>
    <dbReference type="NCBI Taxonomy" id="857566"/>
    <lineage>
        <taxon>Eukaryota</taxon>
        <taxon>Fungi</taxon>
        <taxon>Dikarya</taxon>
        <taxon>Ascomycota</taxon>
        <taxon>Saccharomycotina</taxon>
        <taxon>Dipodascomycetes</taxon>
        <taxon>Dipodascales</taxon>
        <taxon>Dipodascales incertae sedis</taxon>
        <taxon>Nadsonia</taxon>
    </lineage>
</organism>
<dbReference type="Proteomes" id="UP000095009">
    <property type="component" value="Unassembled WGS sequence"/>
</dbReference>
<feature type="coiled-coil region" evidence="1">
    <location>
        <begin position="147"/>
        <end position="174"/>
    </location>
</feature>
<keyword evidence="4" id="KW-1185">Reference proteome</keyword>
<feature type="region of interest" description="Disordered" evidence="2">
    <location>
        <begin position="1"/>
        <end position="28"/>
    </location>
</feature>
<keyword evidence="1" id="KW-0175">Coiled coil</keyword>
<evidence type="ECO:0000256" key="2">
    <source>
        <dbReference type="SAM" id="MobiDB-lite"/>
    </source>
</evidence>
<feature type="compositionally biased region" description="Polar residues" evidence="2">
    <location>
        <begin position="378"/>
        <end position="389"/>
    </location>
</feature>
<feature type="region of interest" description="Disordered" evidence="2">
    <location>
        <begin position="254"/>
        <end position="424"/>
    </location>
</feature>
<feature type="compositionally biased region" description="Polar residues" evidence="2">
    <location>
        <begin position="1"/>
        <end position="10"/>
    </location>
</feature>
<reference evidence="3 4" key="1">
    <citation type="journal article" date="2016" name="Proc. Natl. Acad. Sci. U.S.A.">
        <title>Comparative genomics of biotechnologically important yeasts.</title>
        <authorList>
            <person name="Riley R."/>
            <person name="Haridas S."/>
            <person name="Wolfe K.H."/>
            <person name="Lopes M.R."/>
            <person name="Hittinger C.T."/>
            <person name="Goeker M."/>
            <person name="Salamov A.A."/>
            <person name="Wisecaver J.H."/>
            <person name="Long T.M."/>
            <person name="Calvey C.H."/>
            <person name="Aerts A.L."/>
            <person name="Barry K.W."/>
            <person name="Choi C."/>
            <person name="Clum A."/>
            <person name="Coughlan A.Y."/>
            <person name="Deshpande S."/>
            <person name="Douglass A.P."/>
            <person name="Hanson S.J."/>
            <person name="Klenk H.-P."/>
            <person name="LaButti K.M."/>
            <person name="Lapidus A."/>
            <person name="Lindquist E.A."/>
            <person name="Lipzen A.M."/>
            <person name="Meier-Kolthoff J.P."/>
            <person name="Ohm R.A."/>
            <person name="Otillar R.P."/>
            <person name="Pangilinan J.L."/>
            <person name="Peng Y."/>
            <person name="Rokas A."/>
            <person name="Rosa C.A."/>
            <person name="Scheuner C."/>
            <person name="Sibirny A.A."/>
            <person name="Slot J.C."/>
            <person name="Stielow J.B."/>
            <person name="Sun H."/>
            <person name="Kurtzman C.P."/>
            <person name="Blackwell M."/>
            <person name="Grigoriev I.V."/>
            <person name="Jeffries T.W."/>
        </authorList>
    </citation>
    <scope>NUCLEOTIDE SEQUENCE [LARGE SCALE GENOMIC DNA]</scope>
    <source>
        <strain evidence="3 4">DSM 6958</strain>
    </source>
</reference>
<proteinExistence type="predicted"/>
<protein>
    <submittedName>
        <fullName evidence="3">Uncharacterized protein</fullName>
    </submittedName>
</protein>
<feature type="compositionally biased region" description="Polar residues" evidence="2">
    <location>
        <begin position="286"/>
        <end position="297"/>
    </location>
</feature>
<dbReference type="AlphaFoldDB" id="A0A1E3PH88"/>
<evidence type="ECO:0000313" key="3">
    <source>
        <dbReference type="EMBL" id="ODQ64779.1"/>
    </source>
</evidence>